<organism evidence="1 2">
    <name type="scientific">Ralstonia nicotianae (strain ATCC BAA-1114 / GMI1000)</name>
    <name type="common">Ralstonia solanacearum</name>
    <dbReference type="NCBI Taxonomy" id="267608"/>
    <lineage>
        <taxon>Bacteria</taxon>
        <taxon>Pseudomonadati</taxon>
        <taxon>Pseudomonadota</taxon>
        <taxon>Betaproteobacteria</taxon>
        <taxon>Burkholderiales</taxon>
        <taxon>Burkholderiaceae</taxon>
        <taxon>Ralstonia</taxon>
        <taxon>Ralstonia solanacearum species complex</taxon>
    </lineage>
</organism>
<reference evidence="1 2" key="1">
    <citation type="journal article" date="2002" name="Nature">
        <title>Genome sequence of the plant pathogen Ralstonia solanacearum.</title>
        <authorList>
            <person name="Salanoubat M."/>
            <person name="Genin S."/>
            <person name="Artiguenave F."/>
            <person name="Gouzy J."/>
            <person name="Mangenot S."/>
            <person name="Arlat M."/>
            <person name="Billault A."/>
            <person name="Brottier P."/>
            <person name="Camus J.C."/>
            <person name="Cattolico L."/>
            <person name="Chandler M."/>
            <person name="Choisne N."/>
            <person name="Claudel-Renard C."/>
            <person name="Cunnac S."/>
            <person name="Demange N."/>
            <person name="Gaspin C."/>
            <person name="Lavie M."/>
            <person name="Moisan A."/>
            <person name="Robert C."/>
            <person name="Saurin W."/>
            <person name="Schiex T."/>
            <person name="Siguier P."/>
            <person name="Thebault P."/>
            <person name="Whalen M."/>
            <person name="Wincker P."/>
            <person name="Levy M."/>
            <person name="Weissenbach J."/>
            <person name="Boucher C.A."/>
        </authorList>
    </citation>
    <scope>NUCLEOTIDE SEQUENCE [LARGE SCALE GENOMIC DNA]</scope>
    <source>
        <strain evidence="2">ATCC BAA-1114 / GMI1000</strain>
    </source>
</reference>
<accession>Q8Y146</accession>
<proteinExistence type="predicted"/>
<dbReference type="STRING" id="267608.RSc0847"/>
<dbReference type="AlphaFoldDB" id="Q8Y146"/>
<evidence type="ECO:0000313" key="1">
    <source>
        <dbReference type="EMBL" id="CAD14549.1"/>
    </source>
</evidence>
<dbReference type="HOGENOM" id="CLU_165543_0_0_4"/>
<dbReference type="EnsemblBacteria" id="CAD14549">
    <property type="protein sequence ID" value="CAD14549"/>
    <property type="gene ID" value="RSc0847"/>
</dbReference>
<gene>
    <name evidence="1" type="ordered locus">RSc0847</name>
</gene>
<sequence length="147" mass="15820">MLSSLGFRLAQRVTGAITTTPKKEHTMTTTDQIPTTRNEGWGFYGTMKGRADEAWPLAMTTVSKATGSSLETTRLFLDSSFGRHFADEVLNALHAGQMLAAAIDATAAAWMQRKTNGGLSEIYGIPRDLPHLTAFVAASEIADELSA</sequence>
<dbReference type="KEGG" id="rso:RSc0847"/>
<dbReference type="Proteomes" id="UP000001436">
    <property type="component" value="Chromosome"/>
</dbReference>
<evidence type="ECO:0000313" key="2">
    <source>
        <dbReference type="Proteomes" id="UP000001436"/>
    </source>
</evidence>
<dbReference type="EMBL" id="AL646052">
    <property type="protein sequence ID" value="CAD14549.1"/>
    <property type="molecule type" value="Genomic_DNA"/>
</dbReference>
<keyword evidence="2" id="KW-1185">Reference proteome</keyword>
<name>Q8Y146_RALN1</name>
<protein>
    <submittedName>
        <fullName evidence="1">Uncharacterized protein</fullName>
    </submittedName>
</protein>
<dbReference type="eggNOG" id="ENOG5030FAK">
    <property type="taxonomic scope" value="Bacteria"/>
</dbReference>